<feature type="transmembrane region" description="Helical" evidence="1">
    <location>
        <begin position="53"/>
        <end position="77"/>
    </location>
</feature>
<feature type="transmembrane region" description="Helical" evidence="1">
    <location>
        <begin position="20"/>
        <end position="47"/>
    </location>
</feature>
<dbReference type="EMBL" id="JBHTKN010000015">
    <property type="protein sequence ID" value="MFD1043828.1"/>
    <property type="molecule type" value="Genomic_DNA"/>
</dbReference>
<keyword evidence="1" id="KW-1133">Transmembrane helix</keyword>
<dbReference type="Proteomes" id="UP001597033">
    <property type="component" value="Unassembled WGS sequence"/>
</dbReference>
<protein>
    <submittedName>
        <fullName evidence="2">Uncharacterized protein</fullName>
    </submittedName>
</protein>
<dbReference type="RefSeq" id="WP_162378240.1">
    <property type="nucleotide sequence ID" value="NZ_JBHTKN010000015.1"/>
</dbReference>
<reference evidence="3" key="1">
    <citation type="journal article" date="2019" name="Int. J. Syst. Evol. Microbiol.">
        <title>The Global Catalogue of Microorganisms (GCM) 10K type strain sequencing project: providing services to taxonomists for standard genome sequencing and annotation.</title>
        <authorList>
            <consortium name="The Broad Institute Genomics Platform"/>
            <consortium name="The Broad Institute Genome Sequencing Center for Infectious Disease"/>
            <person name="Wu L."/>
            <person name="Ma J."/>
        </authorList>
    </citation>
    <scope>NUCLEOTIDE SEQUENCE [LARGE SCALE GENOMIC DNA]</scope>
    <source>
        <strain evidence="3">CCUG 55854</strain>
    </source>
</reference>
<accession>A0ABW3M0X2</accession>
<comment type="caution">
    <text evidence="2">The sequence shown here is derived from an EMBL/GenBank/DDBJ whole genome shotgun (WGS) entry which is preliminary data.</text>
</comment>
<keyword evidence="1" id="KW-0472">Membrane</keyword>
<evidence type="ECO:0000313" key="2">
    <source>
        <dbReference type="EMBL" id="MFD1043828.1"/>
    </source>
</evidence>
<sequence length="94" mass="10511">MAADSDPLARWARIRRKGPLRFILLCGVLGWGLVVALVYSLVMWAVAGADLRVLLPLSMVIFPIGGVLWGAAMWWFLERRYQREARPGAAGEEE</sequence>
<gene>
    <name evidence="2" type="ORF">ACFQ2N_15865</name>
</gene>
<name>A0ABW3M0X2_9GAMM</name>
<keyword evidence="3" id="KW-1185">Reference proteome</keyword>
<organism evidence="2 3">
    <name type="scientific">Pseudoxanthomonas kaohsiungensis</name>
    <dbReference type="NCBI Taxonomy" id="283923"/>
    <lineage>
        <taxon>Bacteria</taxon>
        <taxon>Pseudomonadati</taxon>
        <taxon>Pseudomonadota</taxon>
        <taxon>Gammaproteobacteria</taxon>
        <taxon>Lysobacterales</taxon>
        <taxon>Lysobacteraceae</taxon>
        <taxon>Pseudoxanthomonas</taxon>
    </lineage>
</organism>
<evidence type="ECO:0000313" key="3">
    <source>
        <dbReference type="Proteomes" id="UP001597033"/>
    </source>
</evidence>
<proteinExistence type="predicted"/>
<evidence type="ECO:0000256" key="1">
    <source>
        <dbReference type="SAM" id="Phobius"/>
    </source>
</evidence>
<keyword evidence="1" id="KW-0812">Transmembrane</keyword>